<organism evidence="1">
    <name type="scientific">uncultured Chloroflexia bacterium</name>
    <dbReference type="NCBI Taxonomy" id="1672391"/>
    <lineage>
        <taxon>Bacteria</taxon>
        <taxon>Bacillati</taxon>
        <taxon>Chloroflexota</taxon>
        <taxon>Chloroflexia</taxon>
        <taxon>environmental samples</taxon>
    </lineage>
</organism>
<reference evidence="1" key="1">
    <citation type="submission" date="2020-02" db="EMBL/GenBank/DDBJ databases">
        <authorList>
            <person name="Meier V. D."/>
        </authorList>
    </citation>
    <scope>NUCLEOTIDE SEQUENCE</scope>
    <source>
        <strain evidence="1">AVDCRST_MAG93</strain>
    </source>
</reference>
<proteinExistence type="predicted"/>
<accession>A0A6J4I880</accession>
<evidence type="ECO:0000313" key="1">
    <source>
        <dbReference type="EMBL" id="CAA9244146.1"/>
    </source>
</evidence>
<gene>
    <name evidence="1" type="ORF">AVDCRST_MAG93-1456</name>
</gene>
<dbReference type="AlphaFoldDB" id="A0A6J4I880"/>
<name>A0A6J4I880_9CHLR</name>
<protein>
    <submittedName>
        <fullName evidence="1">Uncharacterized protein</fullName>
    </submittedName>
</protein>
<sequence>MPNFEEFDRQLASSQSTQPTISVRSNGVIGINKAAYEAFGEPRAVKLLYDADERAIGLRPSHESARKAYTINESKPNGGGYTVAGAAYLKHYKIAHDQSRRYAAKMVDGDLVIYLDRDDKKPTHDGV</sequence>
<dbReference type="EMBL" id="CADCTR010000492">
    <property type="protein sequence ID" value="CAA9244146.1"/>
    <property type="molecule type" value="Genomic_DNA"/>
</dbReference>